<sequence>MVAQRRSELDDISELDGINQLSQPDLDALALGVTLLGCGGGGRVEQIVAQLRHVDDGPLATLVSADDRQLGLRHVMAVGFLGSTMVMDEKLPAGDELAGAVGAIEQWTGVTAEALMPSQIGGVCGLAVISVARQLSLPVIDADLEGRSVPRLDQFSIAVAGRTTVPFAITGPNGLKLVLDAADPPQVESVIRAAVTQTGGWSAFALGPVPFDELAGFAILGSMSRALALGRIMLTTTGGSPESIGAALGGRTLCVGRVIAVSRLADISSFVRASFAILDFRDGAVVRVEAGSEYLMVLTDGEPVVTCPDIISVLDARTHEPIDAGELGDGREIVVLTVPGPRWWTSTPERMAHVGPRAYGIDCDPIVAETA</sequence>
<dbReference type="Pfam" id="PF20906">
    <property type="entry name" value="S-Me-THD_C"/>
    <property type="match status" value="1"/>
</dbReference>
<accession>A0ABY8QTK7</accession>
<evidence type="ECO:0000259" key="1">
    <source>
        <dbReference type="Pfam" id="PF06032"/>
    </source>
</evidence>
<feature type="domain" description="S-Me-THD-like C-terminal" evidence="2">
    <location>
        <begin position="185"/>
        <end position="364"/>
    </location>
</feature>
<keyword evidence="4" id="KW-1185">Reference proteome</keyword>
<organism evidence="3 4">
    <name type="scientific">Saxibacter everestensis</name>
    <dbReference type="NCBI Taxonomy" id="2909229"/>
    <lineage>
        <taxon>Bacteria</taxon>
        <taxon>Bacillati</taxon>
        <taxon>Actinomycetota</taxon>
        <taxon>Actinomycetes</taxon>
        <taxon>Micrococcales</taxon>
        <taxon>Brevibacteriaceae</taxon>
        <taxon>Saxibacter</taxon>
    </lineage>
</organism>
<dbReference type="EMBL" id="CP090958">
    <property type="protein sequence ID" value="WGW11510.1"/>
    <property type="molecule type" value="Genomic_DNA"/>
</dbReference>
<evidence type="ECO:0000313" key="4">
    <source>
        <dbReference type="Proteomes" id="UP001209083"/>
    </source>
</evidence>
<dbReference type="Gene3D" id="2.40.390.10">
    <property type="entry name" value="CV3147-like"/>
    <property type="match status" value="1"/>
</dbReference>
<dbReference type="Proteomes" id="UP001209083">
    <property type="component" value="Chromosome"/>
</dbReference>
<evidence type="ECO:0000259" key="2">
    <source>
        <dbReference type="Pfam" id="PF20906"/>
    </source>
</evidence>
<dbReference type="SUPFAM" id="SSF160991">
    <property type="entry name" value="CV3147-like"/>
    <property type="match status" value="1"/>
</dbReference>
<dbReference type="Pfam" id="PF06032">
    <property type="entry name" value="S-Me-THD_N"/>
    <property type="match status" value="1"/>
</dbReference>
<evidence type="ECO:0000313" key="3">
    <source>
        <dbReference type="EMBL" id="WGW11510.1"/>
    </source>
</evidence>
<dbReference type="InterPro" id="IPR010318">
    <property type="entry name" value="S-Me-THD_N"/>
</dbReference>
<feature type="domain" description="S-Me-THD N-terminal" evidence="1">
    <location>
        <begin position="25"/>
        <end position="180"/>
    </location>
</feature>
<proteinExistence type="predicted"/>
<name>A0ABY8QTK7_9MICO</name>
<dbReference type="InterPro" id="IPR024071">
    <property type="entry name" value="S-Me-THD_C_sf"/>
</dbReference>
<reference evidence="3 4" key="1">
    <citation type="submission" date="2023-05" db="EMBL/GenBank/DDBJ databases">
        <title>Lithophilousrod everest ZFBP1038 complete genpme.</title>
        <authorList>
            <person name="Tian M."/>
        </authorList>
    </citation>
    <scope>NUCLEOTIDE SEQUENCE [LARGE SCALE GENOMIC DNA]</scope>
    <source>
        <strain evidence="3 4">ZFBP1038</strain>
    </source>
</reference>
<dbReference type="RefSeq" id="WP_349638300.1">
    <property type="nucleotide sequence ID" value="NZ_CP090958.1"/>
</dbReference>
<gene>
    <name evidence="3" type="ORF">LWF01_15655</name>
</gene>
<protein>
    <submittedName>
        <fullName evidence="3">DUF917 domain-containing protein</fullName>
    </submittedName>
</protein>
<dbReference type="Gene3D" id="3.40.1610.10">
    <property type="entry name" value="CV3147-like domain"/>
    <property type="match status" value="1"/>
</dbReference>
<dbReference type="InterPro" id="IPR027479">
    <property type="entry name" value="S-Me-THD_N_sf"/>
</dbReference>
<dbReference type="InterPro" id="IPR048350">
    <property type="entry name" value="S-Me-THD-like_C"/>
</dbReference>